<dbReference type="Proteomes" id="UP000006038">
    <property type="component" value="Unassembled WGS sequence"/>
</dbReference>
<organism evidence="2">
    <name type="scientific">Oryza brachyantha</name>
    <name type="common">malo sina</name>
    <dbReference type="NCBI Taxonomy" id="4533"/>
    <lineage>
        <taxon>Eukaryota</taxon>
        <taxon>Viridiplantae</taxon>
        <taxon>Streptophyta</taxon>
        <taxon>Embryophyta</taxon>
        <taxon>Tracheophyta</taxon>
        <taxon>Spermatophyta</taxon>
        <taxon>Magnoliopsida</taxon>
        <taxon>Liliopsida</taxon>
        <taxon>Poales</taxon>
        <taxon>Poaceae</taxon>
        <taxon>BOP clade</taxon>
        <taxon>Oryzoideae</taxon>
        <taxon>Oryzeae</taxon>
        <taxon>Oryzinae</taxon>
        <taxon>Oryza</taxon>
    </lineage>
</organism>
<dbReference type="AlphaFoldDB" id="J3LDU1"/>
<dbReference type="EnsemblPlants" id="OB02G28080.1">
    <property type="protein sequence ID" value="OB02G28080.1"/>
    <property type="gene ID" value="OB02G28080"/>
</dbReference>
<evidence type="ECO:0000313" key="2">
    <source>
        <dbReference type="EnsemblPlants" id="OB02G28080.1"/>
    </source>
</evidence>
<protein>
    <submittedName>
        <fullName evidence="2">Uncharacterized protein</fullName>
    </submittedName>
</protein>
<sequence length="72" mass="8596">RKKTKNKTKRIHPNRRKKFPPFLFFFSLSLSLSKISRSPRRPVSPIFSRLRPQKRPISKARAPNESTPKLRR</sequence>
<feature type="region of interest" description="Disordered" evidence="1">
    <location>
        <begin position="35"/>
        <end position="72"/>
    </location>
</feature>
<proteinExistence type="predicted"/>
<dbReference type="Gramene" id="OB02G28080.1">
    <property type="protein sequence ID" value="OB02G28080.1"/>
    <property type="gene ID" value="OB02G28080"/>
</dbReference>
<accession>J3LDU1</accession>
<dbReference type="HOGENOM" id="CLU_2729758_0_0_1"/>
<name>J3LDU1_ORYBR</name>
<reference evidence="2" key="1">
    <citation type="submission" date="2013-04" db="UniProtKB">
        <authorList>
            <consortium name="EnsemblPlants"/>
        </authorList>
    </citation>
    <scope>IDENTIFICATION</scope>
</reference>
<evidence type="ECO:0000313" key="3">
    <source>
        <dbReference type="Proteomes" id="UP000006038"/>
    </source>
</evidence>
<keyword evidence="3" id="KW-1185">Reference proteome</keyword>
<evidence type="ECO:0000256" key="1">
    <source>
        <dbReference type="SAM" id="MobiDB-lite"/>
    </source>
</evidence>